<evidence type="ECO:0008006" key="3">
    <source>
        <dbReference type="Google" id="ProtNLM"/>
    </source>
</evidence>
<dbReference type="AlphaFoldDB" id="A0A854EF56"/>
<accession>A0A854EF56</accession>
<name>A0A854EF56_ACTNA</name>
<protein>
    <recommendedName>
        <fullName evidence="3">Helix-turn-helix domain-containing protein</fullName>
    </recommendedName>
</protein>
<proteinExistence type="predicted"/>
<gene>
    <name evidence="1" type="ORF">BKH33_00820</name>
</gene>
<dbReference type="EMBL" id="MSRR01000002">
    <property type="protein sequence ID" value="OMG38738.1"/>
    <property type="molecule type" value="Genomic_DNA"/>
</dbReference>
<evidence type="ECO:0000313" key="2">
    <source>
        <dbReference type="Proteomes" id="UP000187035"/>
    </source>
</evidence>
<evidence type="ECO:0000313" key="1">
    <source>
        <dbReference type="EMBL" id="OMG38738.1"/>
    </source>
</evidence>
<sequence length="133" mass="14110">MSPSKKYDIYVQLMRGQTMVGAAAAQAGVDRSTIMRLRQVARQGAVEALAASRPGVSGKPARNVVLDQARAEIDRLTHAVTEQAAGLVVLEEKGWLGLMPTEPVPAGVDTATKQGLLDLVDYAAGWGWPVSNL</sequence>
<reference evidence="1 2" key="1">
    <citation type="submission" date="2016-12" db="EMBL/GenBank/DDBJ databases">
        <title>Genomic comparison of strains in the 'Actinomyces naeslundii' group.</title>
        <authorList>
            <person name="Mughal S.R."/>
            <person name="Do T."/>
            <person name="Gilbert S.C."/>
            <person name="Witherden E.A."/>
            <person name="Didelot X."/>
            <person name="Beighton D."/>
        </authorList>
    </citation>
    <scope>NUCLEOTIDE SEQUENCE [LARGE SCALE GENOMIC DNA]</scope>
    <source>
        <strain evidence="1 2">NCTC 10301</strain>
    </source>
</reference>
<organism evidence="1 2">
    <name type="scientific">Actinomyces naeslundii</name>
    <dbReference type="NCBI Taxonomy" id="1655"/>
    <lineage>
        <taxon>Bacteria</taxon>
        <taxon>Bacillati</taxon>
        <taxon>Actinomycetota</taxon>
        <taxon>Actinomycetes</taxon>
        <taxon>Actinomycetales</taxon>
        <taxon>Actinomycetaceae</taxon>
        <taxon>Actinomyces</taxon>
    </lineage>
</organism>
<dbReference type="Proteomes" id="UP000187035">
    <property type="component" value="Unassembled WGS sequence"/>
</dbReference>
<comment type="caution">
    <text evidence="1">The sequence shown here is derived from an EMBL/GenBank/DDBJ whole genome shotgun (WGS) entry which is preliminary data.</text>
</comment>
<dbReference type="RefSeq" id="WP_003784957.1">
    <property type="nucleotide sequence ID" value="NZ_JASPFA010000006.1"/>
</dbReference>